<proteinExistence type="predicted"/>
<dbReference type="AlphaFoldDB" id="A0A0F9K9X6"/>
<feature type="region of interest" description="Disordered" evidence="1">
    <location>
        <begin position="72"/>
        <end position="97"/>
    </location>
</feature>
<feature type="compositionally biased region" description="Basic and acidic residues" evidence="1">
    <location>
        <begin position="72"/>
        <end position="85"/>
    </location>
</feature>
<gene>
    <name evidence="2" type="ORF">LCGC14_1430390</name>
</gene>
<comment type="caution">
    <text evidence="2">The sequence shown here is derived from an EMBL/GenBank/DDBJ whole genome shotgun (WGS) entry which is preliminary data.</text>
</comment>
<reference evidence="2" key="1">
    <citation type="journal article" date="2015" name="Nature">
        <title>Complex archaea that bridge the gap between prokaryotes and eukaryotes.</title>
        <authorList>
            <person name="Spang A."/>
            <person name="Saw J.H."/>
            <person name="Jorgensen S.L."/>
            <person name="Zaremba-Niedzwiedzka K."/>
            <person name="Martijn J."/>
            <person name="Lind A.E."/>
            <person name="van Eijk R."/>
            <person name="Schleper C."/>
            <person name="Guy L."/>
            <person name="Ettema T.J."/>
        </authorList>
    </citation>
    <scope>NUCLEOTIDE SEQUENCE</scope>
</reference>
<organism evidence="2">
    <name type="scientific">marine sediment metagenome</name>
    <dbReference type="NCBI Taxonomy" id="412755"/>
    <lineage>
        <taxon>unclassified sequences</taxon>
        <taxon>metagenomes</taxon>
        <taxon>ecological metagenomes</taxon>
    </lineage>
</organism>
<protein>
    <submittedName>
        <fullName evidence="2">Uncharacterized protein</fullName>
    </submittedName>
</protein>
<accession>A0A0F9K9X6</accession>
<name>A0A0F9K9X6_9ZZZZ</name>
<sequence>MNVREITVKYLKHMRYDGLYNHDGGCGCILADLAPCCECHVLDCRPGYRVDTPDDPEGFDYHIVESLERWRAQKERGRAEQEDPAPRSLRSPWTANG</sequence>
<evidence type="ECO:0000256" key="1">
    <source>
        <dbReference type="SAM" id="MobiDB-lite"/>
    </source>
</evidence>
<evidence type="ECO:0000313" key="2">
    <source>
        <dbReference type="EMBL" id="KKM71456.1"/>
    </source>
</evidence>
<dbReference type="EMBL" id="LAZR01009630">
    <property type="protein sequence ID" value="KKM71456.1"/>
    <property type="molecule type" value="Genomic_DNA"/>
</dbReference>